<dbReference type="GO" id="GO:0062054">
    <property type="term" value="F:fluoride channel activity"/>
    <property type="evidence" value="ECO:0007669"/>
    <property type="project" value="UniProtKB-UniRule"/>
</dbReference>
<dbReference type="OrthoDB" id="5148600at2"/>
<feature type="binding site" evidence="10">
    <location>
        <position position="73"/>
    </location>
    <ligand>
        <name>Na(+)</name>
        <dbReference type="ChEBI" id="CHEBI:29101"/>
        <note>structural</note>
    </ligand>
</feature>
<keyword evidence="2 10" id="KW-1003">Cell membrane</keyword>
<feature type="binding site" evidence="10">
    <location>
        <position position="76"/>
    </location>
    <ligand>
        <name>Na(+)</name>
        <dbReference type="ChEBI" id="CHEBI:29101"/>
        <note>structural</note>
    </ligand>
</feature>
<dbReference type="RefSeq" id="WP_058593313.1">
    <property type="nucleotide sequence ID" value="NZ_LDRK01000018.1"/>
</dbReference>
<evidence type="ECO:0000256" key="4">
    <source>
        <dbReference type="ARBA" id="ARBA00022989"/>
    </source>
</evidence>
<keyword evidence="10" id="KW-0479">Metal-binding</keyword>
<organism evidence="11 12">
    <name type="scientific">Leucobacter chromiiresistens</name>
    <dbReference type="NCBI Taxonomy" id="1079994"/>
    <lineage>
        <taxon>Bacteria</taxon>
        <taxon>Bacillati</taxon>
        <taxon>Actinomycetota</taxon>
        <taxon>Actinomycetes</taxon>
        <taxon>Micrococcales</taxon>
        <taxon>Microbacteriaceae</taxon>
        <taxon>Leucobacter</taxon>
    </lineage>
</organism>
<dbReference type="GO" id="GO:0046872">
    <property type="term" value="F:metal ion binding"/>
    <property type="evidence" value="ECO:0007669"/>
    <property type="project" value="UniProtKB-KW"/>
</dbReference>
<dbReference type="GO" id="GO:0005886">
    <property type="term" value="C:plasma membrane"/>
    <property type="evidence" value="ECO:0007669"/>
    <property type="project" value="UniProtKB-SubCell"/>
</dbReference>
<keyword evidence="10" id="KW-0915">Sodium</keyword>
<evidence type="ECO:0000256" key="8">
    <source>
        <dbReference type="ARBA" id="ARBA00035585"/>
    </source>
</evidence>
<evidence type="ECO:0000313" key="11">
    <source>
        <dbReference type="EMBL" id="KTR86574.1"/>
    </source>
</evidence>
<evidence type="ECO:0000256" key="5">
    <source>
        <dbReference type="ARBA" id="ARBA00023136"/>
    </source>
</evidence>
<keyword evidence="4 10" id="KW-1133">Transmembrane helix</keyword>
<comment type="activity regulation">
    <text evidence="10">Na(+) is not transported, but it plays an essential structural role and its presence is essential for fluoride channel function.</text>
</comment>
<dbReference type="PANTHER" id="PTHR28259:SF1">
    <property type="entry name" value="FLUORIDE EXPORT PROTEIN 1-RELATED"/>
    <property type="match status" value="1"/>
</dbReference>
<comment type="catalytic activity">
    <reaction evidence="8">
        <text>fluoride(in) = fluoride(out)</text>
        <dbReference type="Rhea" id="RHEA:76159"/>
        <dbReference type="ChEBI" id="CHEBI:17051"/>
    </reaction>
    <physiologicalReaction direction="left-to-right" evidence="8">
        <dbReference type="Rhea" id="RHEA:76160"/>
    </physiologicalReaction>
</comment>
<feature type="transmembrane region" description="Helical" evidence="10">
    <location>
        <begin position="98"/>
        <end position="118"/>
    </location>
</feature>
<dbReference type="PANTHER" id="PTHR28259">
    <property type="entry name" value="FLUORIDE EXPORT PROTEIN 1-RELATED"/>
    <property type="match status" value="1"/>
</dbReference>
<keyword evidence="10" id="KW-0813">Transport</keyword>
<comment type="function">
    <text evidence="9 10">Fluoride-specific ion channel. Important for reducing fluoride concentration in the cell, thus reducing its toxicity.</text>
</comment>
<dbReference type="HAMAP" id="MF_00454">
    <property type="entry name" value="FluC"/>
    <property type="match status" value="1"/>
</dbReference>
<name>A0A147EPY4_9MICO</name>
<evidence type="ECO:0000256" key="9">
    <source>
        <dbReference type="ARBA" id="ARBA00049940"/>
    </source>
</evidence>
<evidence type="ECO:0000256" key="10">
    <source>
        <dbReference type="HAMAP-Rule" id="MF_00454"/>
    </source>
</evidence>
<protein>
    <recommendedName>
        <fullName evidence="10">Fluoride-specific ion channel FluC</fullName>
    </recommendedName>
</protein>
<feature type="transmembrane region" description="Helical" evidence="10">
    <location>
        <begin position="36"/>
        <end position="57"/>
    </location>
</feature>
<evidence type="ECO:0000256" key="6">
    <source>
        <dbReference type="ARBA" id="ARBA00023303"/>
    </source>
</evidence>
<keyword evidence="10" id="KW-0406">Ion transport</keyword>
<comment type="caution">
    <text evidence="11">The sequence shown here is derived from an EMBL/GenBank/DDBJ whole genome shotgun (WGS) entry which is preliminary data.</text>
</comment>
<evidence type="ECO:0000256" key="7">
    <source>
        <dbReference type="ARBA" id="ARBA00035120"/>
    </source>
</evidence>
<feature type="transmembrane region" description="Helical" evidence="10">
    <location>
        <begin position="63"/>
        <end position="86"/>
    </location>
</feature>
<keyword evidence="5 10" id="KW-0472">Membrane</keyword>
<evidence type="ECO:0000256" key="2">
    <source>
        <dbReference type="ARBA" id="ARBA00022475"/>
    </source>
</evidence>
<sequence length="123" mass="12416">MNDAGLALAIAAAGGVGAGARHLLDQAVSARTRARFPWGILVVNLTGAFAIGVLMGFAADQPLVVVATTGFLGGYTTFSTASLDTVQLLGRRRYRAALANGAGMLVAAVVLAVCGMLLGRSLV</sequence>
<dbReference type="Pfam" id="PF02537">
    <property type="entry name" value="CRCB"/>
    <property type="match status" value="1"/>
</dbReference>
<feature type="transmembrane region" description="Helical" evidence="10">
    <location>
        <begin position="6"/>
        <end position="24"/>
    </location>
</feature>
<gene>
    <name evidence="10" type="primary">fluC</name>
    <name evidence="10" type="synonym">crcB</name>
    <name evidence="11" type="ORF">NS354_04025</name>
</gene>
<keyword evidence="12" id="KW-1185">Reference proteome</keyword>
<dbReference type="GO" id="GO:0140114">
    <property type="term" value="P:cellular detoxification of fluoride"/>
    <property type="evidence" value="ECO:0007669"/>
    <property type="project" value="UniProtKB-UniRule"/>
</dbReference>
<comment type="subcellular location">
    <subcellularLocation>
        <location evidence="1 10">Cell membrane</location>
        <topology evidence="1 10">Multi-pass membrane protein</topology>
    </subcellularLocation>
</comment>
<keyword evidence="6 10" id="KW-0407">Ion channel</keyword>
<keyword evidence="3 10" id="KW-0812">Transmembrane</keyword>
<evidence type="ECO:0000313" key="12">
    <source>
        <dbReference type="Proteomes" id="UP000070810"/>
    </source>
</evidence>
<evidence type="ECO:0000256" key="3">
    <source>
        <dbReference type="ARBA" id="ARBA00022692"/>
    </source>
</evidence>
<dbReference type="Proteomes" id="UP000070810">
    <property type="component" value="Unassembled WGS sequence"/>
</dbReference>
<proteinExistence type="inferred from homology"/>
<dbReference type="AlphaFoldDB" id="A0A147EPY4"/>
<dbReference type="InterPro" id="IPR003691">
    <property type="entry name" value="FluC"/>
</dbReference>
<dbReference type="PATRIC" id="fig|1079994.3.peg.841"/>
<evidence type="ECO:0000256" key="1">
    <source>
        <dbReference type="ARBA" id="ARBA00004651"/>
    </source>
</evidence>
<reference evidence="11 12" key="1">
    <citation type="journal article" date="2016" name="Front. Microbiol.">
        <title>Genomic Resource of Rice Seed Associated Bacteria.</title>
        <authorList>
            <person name="Midha S."/>
            <person name="Bansal K."/>
            <person name="Sharma S."/>
            <person name="Kumar N."/>
            <person name="Patil P.P."/>
            <person name="Chaudhry V."/>
            <person name="Patil P.B."/>
        </authorList>
    </citation>
    <scope>NUCLEOTIDE SEQUENCE [LARGE SCALE GENOMIC DNA]</scope>
    <source>
        <strain evidence="11 12">NS354</strain>
    </source>
</reference>
<dbReference type="EMBL" id="LDRK01000018">
    <property type="protein sequence ID" value="KTR86574.1"/>
    <property type="molecule type" value="Genomic_DNA"/>
</dbReference>
<accession>A0A147EPY4</accession>
<comment type="similarity">
    <text evidence="7 10">Belongs to the fluoride channel Fluc/FEX (TC 1.A.43) family.</text>
</comment>